<dbReference type="PROSITE" id="PS51354">
    <property type="entry name" value="GLUTAREDOXIN_2"/>
    <property type="match status" value="1"/>
</dbReference>
<organism evidence="2 3">
    <name type="scientific">Tepiditoga spiralis</name>
    <dbReference type="NCBI Taxonomy" id="2108365"/>
    <lineage>
        <taxon>Bacteria</taxon>
        <taxon>Thermotogati</taxon>
        <taxon>Thermotogota</taxon>
        <taxon>Thermotogae</taxon>
        <taxon>Petrotogales</taxon>
        <taxon>Petrotogaceae</taxon>
        <taxon>Tepiditoga</taxon>
    </lineage>
</organism>
<dbReference type="NCBIfam" id="TIGR02187">
    <property type="entry name" value="PDO_seleno_TRX"/>
    <property type="match status" value="1"/>
</dbReference>
<keyword evidence="3" id="KW-1185">Reference proteome</keyword>
<proteinExistence type="predicted"/>
<dbReference type="Gene3D" id="3.40.30.80">
    <property type="match status" value="1"/>
</dbReference>
<evidence type="ECO:0000313" key="3">
    <source>
        <dbReference type="Proteomes" id="UP000516361"/>
    </source>
</evidence>
<sequence length="223" mass="24869">MERLLDENTAKQVKEVLNEMEGSVKCLLFKGDNEYSQVTEQLLKEVSEVNDKIVIESYDINDPLAEEFDIDKELTPAMVMLNSKGEDLGVKFYGIPSGHEFSTLLQELIAMSKGGKTEFSEDAVSKLSSIDKKLRIRAFITPTCPYCPKAVLAAQQTAMINENILGEMVEANEFGPLSMKHGVSSVPHTVIEVFENGEWVVKNEFVGAYPEPNFVEEILKAVE</sequence>
<gene>
    <name evidence="2" type="ORF">OSSY52_14980</name>
</gene>
<evidence type="ECO:0000313" key="2">
    <source>
        <dbReference type="EMBL" id="BBE31357.1"/>
    </source>
</evidence>
<protein>
    <submittedName>
        <fullName evidence="2">Glutaredoxin</fullName>
    </submittedName>
</protein>
<dbReference type="Proteomes" id="UP000516361">
    <property type="component" value="Chromosome"/>
</dbReference>
<dbReference type="AlphaFoldDB" id="A0A7G1G8R3"/>
<evidence type="ECO:0000259" key="1">
    <source>
        <dbReference type="Pfam" id="PF13192"/>
    </source>
</evidence>
<dbReference type="InParanoid" id="A0A7G1G8R3"/>
<dbReference type="Pfam" id="PF13192">
    <property type="entry name" value="Thioredoxin_3"/>
    <property type="match status" value="1"/>
</dbReference>
<dbReference type="SUPFAM" id="SSF52833">
    <property type="entry name" value="Thioredoxin-like"/>
    <property type="match status" value="2"/>
</dbReference>
<dbReference type="InterPro" id="IPR012336">
    <property type="entry name" value="Thioredoxin-like_fold"/>
</dbReference>
<dbReference type="RefSeq" id="WP_190613841.1">
    <property type="nucleotide sequence ID" value="NZ_AP018712.1"/>
</dbReference>
<dbReference type="KEGG" id="ocy:OSSY52_14980"/>
<accession>A0A7G1G8R3</accession>
<name>A0A7G1G8R3_9BACT</name>
<dbReference type="PANTHER" id="PTHR37170">
    <property type="entry name" value="GLUTAREDOXIN-RELATED"/>
    <property type="match status" value="1"/>
</dbReference>
<feature type="domain" description="Thioredoxin-like fold" evidence="1">
    <location>
        <begin position="136"/>
        <end position="220"/>
    </location>
</feature>
<dbReference type="EMBL" id="AP018712">
    <property type="protein sequence ID" value="BBE31357.1"/>
    <property type="molecule type" value="Genomic_DNA"/>
</dbReference>
<dbReference type="InterPro" id="IPR011903">
    <property type="entry name" value="TON_0319-like"/>
</dbReference>
<dbReference type="PANTHER" id="PTHR37170:SF1">
    <property type="entry name" value="GLUTAREDOXIN-LIKE PROTEIN"/>
    <property type="match status" value="1"/>
</dbReference>
<dbReference type="InterPro" id="IPR036249">
    <property type="entry name" value="Thioredoxin-like_sf"/>
</dbReference>
<reference evidence="2 3" key="1">
    <citation type="submission" date="2018-06" db="EMBL/GenBank/DDBJ databases">
        <title>Genome sequencing of Oceanotoga sp. sy52.</title>
        <authorList>
            <person name="Mori K."/>
        </authorList>
    </citation>
    <scope>NUCLEOTIDE SEQUENCE [LARGE SCALE GENOMIC DNA]</scope>
    <source>
        <strain evidence="3">sy52</strain>
    </source>
</reference>
<dbReference type="CDD" id="cd02973">
    <property type="entry name" value="TRX_GRX_like"/>
    <property type="match status" value="1"/>
</dbReference>